<dbReference type="Proteomes" id="UP000030643">
    <property type="component" value="Unassembled WGS sequence"/>
</dbReference>
<evidence type="ECO:0000313" key="1">
    <source>
        <dbReference type="EMBL" id="GAK31984.1"/>
    </source>
</evidence>
<evidence type="ECO:0000313" key="2">
    <source>
        <dbReference type="Proteomes" id="UP000030643"/>
    </source>
</evidence>
<dbReference type="RefSeq" id="WP_045477233.1">
    <property type="nucleotide sequence ID" value="NZ_DF820505.1"/>
</dbReference>
<sequence>MTPESLLSSVKVALRTTTLDEDLDAEILMLIKSAMSDLKVNGIVSDRFILAEKDLVTNAIILYVKAHWGYDNPDAARQLSTYELLKTNLSIHSQYGG</sequence>
<dbReference type="Pfam" id="PF24829">
    <property type="entry name" value="Phage_connect_2"/>
    <property type="match status" value="1"/>
</dbReference>
<reference evidence="2" key="1">
    <citation type="journal article" date="2014" name="Genome Announc.">
        <title>Draft genome sequence of Weissella oryzae SG25T, isolated from fermented rice grains.</title>
        <authorList>
            <person name="Tanizawa Y."/>
            <person name="Fujisawa T."/>
            <person name="Mochizuki T."/>
            <person name="Kaminuma E."/>
            <person name="Suzuki Y."/>
            <person name="Nakamura Y."/>
            <person name="Tohno M."/>
        </authorList>
    </citation>
    <scope>NUCLEOTIDE SEQUENCE [LARGE SCALE GENOMIC DNA]</scope>
    <source>
        <strain evidence="2">DSM 25784 / JCM 18191 / LMG 30913 / SG25</strain>
    </source>
</reference>
<dbReference type="STRING" id="1329250.WOSG25_220120"/>
<dbReference type="OrthoDB" id="2889166at2"/>
<dbReference type="EMBL" id="DF820505">
    <property type="protein sequence ID" value="GAK31984.1"/>
    <property type="molecule type" value="Genomic_DNA"/>
</dbReference>
<keyword evidence="2" id="KW-1185">Reference proteome</keyword>
<organism evidence="1 2">
    <name type="scientific">Weissella oryzae (strain DSM 25784 / JCM 18191 / LMG 30913 / SG25)</name>
    <dbReference type="NCBI Taxonomy" id="1329250"/>
    <lineage>
        <taxon>Bacteria</taxon>
        <taxon>Bacillati</taxon>
        <taxon>Bacillota</taxon>
        <taxon>Bacilli</taxon>
        <taxon>Lactobacillales</taxon>
        <taxon>Lactobacillaceae</taxon>
        <taxon>Weissella</taxon>
    </lineage>
</organism>
<dbReference type="InterPro" id="IPR056951">
    <property type="entry name" value="Phage_connect_2"/>
</dbReference>
<gene>
    <name evidence="1" type="ORF">WOSG25_220120</name>
</gene>
<proteinExistence type="predicted"/>
<name>A0A069CWX9_WEIOS</name>
<protein>
    <submittedName>
        <fullName evidence="1">Putative phage DNA-packaging protein B</fullName>
    </submittedName>
</protein>
<dbReference type="AlphaFoldDB" id="A0A069CWX9"/>
<accession>A0A069CWX9</accession>